<dbReference type="Pfam" id="PF03625">
    <property type="entry name" value="DUF302"/>
    <property type="match status" value="1"/>
</dbReference>
<gene>
    <name evidence="3" type="ORF">POSPLADRAFT_1050449</name>
</gene>
<dbReference type="AlphaFoldDB" id="A0A1X6MK42"/>
<protein>
    <recommendedName>
        <fullName evidence="2">DUF302 domain-containing protein</fullName>
    </recommendedName>
</protein>
<dbReference type="SUPFAM" id="SSF103247">
    <property type="entry name" value="TT1751-like"/>
    <property type="match status" value="1"/>
</dbReference>
<dbReference type="InterPro" id="IPR035923">
    <property type="entry name" value="TT1751-like_sf"/>
</dbReference>
<proteinExistence type="predicted"/>
<sequence>MSLRVDEFTAKRLVYETSLPFDTVAARLDEQLSLDKSGPNMIALLRGAKTREDLEQGMTNMTNGKDFATFIRASFHGWRNAYYGTTDAPKTFQYIFGNPLVAETMAKHDIFTALNVPLRLLVTEKADRSGTQLVYLQPSTIVAVPVDGEVNEDLKAAAEALDAKVEKLIRTLMLRITGDTVRPDGPTIGAVKDFILFPHVLCWSTSTEMEQDTSTSVSTIRGLPRLDTFVLATSGAIAGEEDWARPPSPHSGLPSPSDSVSSFPSVSSSFLFSSGPGSPPHSHPESRSDAGYDHDLHDSTSGLVIPSLTLPAPAPRPTPYGQTLGDLRLLILAPRRAASSTAALVASLIEDNDDIVEQGSWEELLADTGSAERASVLRASTAWVEQRDAHGLECTEPARNVEIVELSGYDSSDDVQMIVDRTLPIVHAPFYQVLEALNPEYAPSAVLANLLSSSSSPLYTAMILLLTSSPNATEKALLDALSPHIPLIVIPPLPGQPAYPSYTYKYTSYPFSGRSSANDSPVYPAGPSSPILAAPLSAFRPSSPEVLRGGLFRTPETIAHLRAEGSARFLRWREVERAVARISASSGGTIRASGPKASANKGKNTWDKAQWEAQWEGTLSQDIAAGLQRRKRADIAVPPTQPRFNREFYESRPAAFTDSQVDRKYRPCVPPAFDPLHVGSLVAFSLSLLGPLRARIAHSLGVGMAPYMGCANVEKEEAQVKTGAGLGFGLGLALELEQVKQLSIMDHDIAVHLSAQKRAIQSEAKSITRGRRSAESILQAVHPVASARHAEKGQHGAASKGHTDPPHRTTQLIDGVLSMPEESVSEAQYHGVLENLAVDELPPPIDRDTKISGKIASPDT</sequence>
<dbReference type="InterPro" id="IPR005180">
    <property type="entry name" value="DUF302"/>
</dbReference>
<dbReference type="OrthoDB" id="3350156at2759"/>
<name>A0A1X6MK42_9APHY</name>
<reference evidence="3 4" key="1">
    <citation type="submission" date="2017-04" db="EMBL/GenBank/DDBJ databases">
        <title>Genome Sequence of the Model Brown-Rot Fungus Postia placenta SB12.</title>
        <authorList>
            <consortium name="DOE Joint Genome Institute"/>
            <person name="Gaskell J."/>
            <person name="Kersten P."/>
            <person name="Larrondo L.F."/>
            <person name="Canessa P."/>
            <person name="Martinez D."/>
            <person name="Hibbett D."/>
            <person name="Schmoll M."/>
            <person name="Kubicek C.P."/>
            <person name="Martinez A.T."/>
            <person name="Yadav J."/>
            <person name="Master E."/>
            <person name="Magnuson J.K."/>
            <person name="James T."/>
            <person name="Yaver D."/>
            <person name="Berka R."/>
            <person name="Labutti K."/>
            <person name="Lipzen A."/>
            <person name="Aerts A."/>
            <person name="Barry K."/>
            <person name="Henrissat B."/>
            <person name="Blanchette R."/>
            <person name="Grigoriev I."/>
            <person name="Cullen D."/>
        </authorList>
    </citation>
    <scope>NUCLEOTIDE SEQUENCE [LARGE SCALE GENOMIC DNA]</scope>
    <source>
        <strain evidence="3 4">MAD-698-R-SB12</strain>
    </source>
</reference>
<dbReference type="Gene3D" id="3.30.310.70">
    <property type="entry name" value="TT1751-like domain"/>
    <property type="match status" value="1"/>
</dbReference>
<dbReference type="GeneID" id="36324934"/>
<keyword evidence="4" id="KW-1185">Reference proteome</keyword>
<feature type="compositionally biased region" description="Low complexity" evidence="1">
    <location>
        <begin position="250"/>
        <end position="276"/>
    </location>
</feature>
<feature type="region of interest" description="Disordered" evidence="1">
    <location>
        <begin position="784"/>
        <end position="810"/>
    </location>
</feature>
<dbReference type="EMBL" id="KZ110611">
    <property type="protein sequence ID" value="OSX56754.1"/>
    <property type="molecule type" value="Genomic_DNA"/>
</dbReference>
<feature type="compositionally biased region" description="Basic and acidic residues" evidence="1">
    <location>
        <begin position="282"/>
        <end position="298"/>
    </location>
</feature>
<feature type="region of interest" description="Disordered" evidence="1">
    <location>
        <begin position="840"/>
        <end position="860"/>
    </location>
</feature>
<evidence type="ECO:0000313" key="3">
    <source>
        <dbReference type="EMBL" id="OSX56754.1"/>
    </source>
</evidence>
<evidence type="ECO:0000256" key="1">
    <source>
        <dbReference type="SAM" id="MobiDB-lite"/>
    </source>
</evidence>
<dbReference type="Proteomes" id="UP000194127">
    <property type="component" value="Unassembled WGS sequence"/>
</dbReference>
<accession>A0A1X6MK42</accession>
<dbReference type="RefSeq" id="XP_024333548.1">
    <property type="nucleotide sequence ID" value="XM_024479984.1"/>
</dbReference>
<evidence type="ECO:0000259" key="2">
    <source>
        <dbReference type="Pfam" id="PF03625"/>
    </source>
</evidence>
<feature type="region of interest" description="Disordered" evidence="1">
    <location>
        <begin position="240"/>
        <end position="298"/>
    </location>
</feature>
<dbReference type="CDD" id="cd14797">
    <property type="entry name" value="DUF302"/>
    <property type="match status" value="1"/>
</dbReference>
<feature type="domain" description="DUF302" evidence="2">
    <location>
        <begin position="87"/>
        <end position="138"/>
    </location>
</feature>
<organism evidence="3 4">
    <name type="scientific">Postia placenta MAD-698-R-SB12</name>
    <dbReference type="NCBI Taxonomy" id="670580"/>
    <lineage>
        <taxon>Eukaryota</taxon>
        <taxon>Fungi</taxon>
        <taxon>Dikarya</taxon>
        <taxon>Basidiomycota</taxon>
        <taxon>Agaricomycotina</taxon>
        <taxon>Agaricomycetes</taxon>
        <taxon>Polyporales</taxon>
        <taxon>Adustoporiaceae</taxon>
        <taxon>Rhodonia</taxon>
    </lineage>
</organism>
<evidence type="ECO:0000313" key="4">
    <source>
        <dbReference type="Proteomes" id="UP000194127"/>
    </source>
</evidence>